<evidence type="ECO:0000313" key="1">
    <source>
        <dbReference type="EMBL" id="AGC72342.1"/>
    </source>
</evidence>
<accession>L7VT92</accession>
<proteinExistence type="predicted"/>
<sequence length="54" mass="6251">MSASTTKFMRVDSLSKLLIASLIPLHTHWIYEYLLRVIVSNNNTVYVSEPTLQR</sequence>
<name>L7VT92_9BACT</name>
<organism evidence="1">
    <name type="scientific">uncultured bacterium A1Q1_fos_2004</name>
    <dbReference type="NCBI Taxonomy" id="1256557"/>
    <lineage>
        <taxon>Bacteria</taxon>
        <taxon>environmental samples</taxon>
    </lineage>
</organism>
<reference evidence="1" key="1">
    <citation type="submission" date="2012-09" db="EMBL/GenBank/DDBJ databases">
        <title>Metagenomic Characterization of a Microbial Community in Wastewater Detects High Levels of Antibiotic Resistance.</title>
        <authorList>
            <person name="Abrams M."/>
            <person name="Caldwell A."/>
            <person name="Vandaei E."/>
            <person name="Lee W."/>
            <person name="Perrott J."/>
            <person name="Khan S.Y."/>
            <person name="Ta J."/>
            <person name="Romero D."/>
            <person name="Nguyen V."/>
            <person name="Pourmand N."/>
            <person name="Ouverney C.C."/>
        </authorList>
    </citation>
    <scope>NUCLEOTIDE SEQUENCE</scope>
</reference>
<dbReference type="EMBL" id="JX649899">
    <property type="protein sequence ID" value="AGC72342.1"/>
    <property type="molecule type" value="Genomic_DNA"/>
</dbReference>
<protein>
    <submittedName>
        <fullName evidence="1">Uncharacterized protein</fullName>
    </submittedName>
</protein>
<dbReference type="AlphaFoldDB" id="L7VT92"/>